<name>A0AAV5VL23_9BILA</name>
<proteinExistence type="predicted"/>
<dbReference type="Proteomes" id="UP001432322">
    <property type="component" value="Unassembled WGS sequence"/>
</dbReference>
<comment type="caution">
    <text evidence="1">The sequence shown here is derived from an EMBL/GenBank/DDBJ whole genome shotgun (WGS) entry which is preliminary data.</text>
</comment>
<evidence type="ECO:0000313" key="2">
    <source>
        <dbReference type="Proteomes" id="UP001432322"/>
    </source>
</evidence>
<evidence type="ECO:0000313" key="1">
    <source>
        <dbReference type="EMBL" id="GMT20330.1"/>
    </source>
</evidence>
<keyword evidence="2" id="KW-1185">Reference proteome</keyword>
<reference evidence="1" key="1">
    <citation type="submission" date="2023-10" db="EMBL/GenBank/DDBJ databases">
        <title>Genome assembly of Pristionchus species.</title>
        <authorList>
            <person name="Yoshida K."/>
            <person name="Sommer R.J."/>
        </authorList>
    </citation>
    <scope>NUCLEOTIDE SEQUENCE</scope>
    <source>
        <strain evidence="1">RS5133</strain>
    </source>
</reference>
<feature type="non-terminal residue" evidence="1">
    <location>
        <position position="1"/>
    </location>
</feature>
<protein>
    <submittedName>
        <fullName evidence="1">Uncharacterized protein</fullName>
    </submittedName>
</protein>
<dbReference type="EMBL" id="BTSY01000003">
    <property type="protein sequence ID" value="GMT20330.1"/>
    <property type="molecule type" value="Genomic_DNA"/>
</dbReference>
<sequence>FTGPALYPPATAEKLPEIPTCTDFITVYNNTVNETQDFLNQLKNATRRSELMSSGQYDAMLKDLEEKLRALQGYFPGMKSSMVDNLKQQIDDILKTPSADDIITAAVKAIDQARLLFTDLLAANKTSFTQADIDAAAKMLFGTAGGALNATTLATITKQLQNSTWVSQARGVIHPGDSFIDEIRLACGNGTDSKNFSAFLSDLVKARSMEEYNSSVVSRFLSKYFGDMCLTKVPGLPFRVWWVSEFQHLKVATDVSNFYNNAASSSNQAFQNTVSSIVSFFRGFG</sequence>
<dbReference type="AlphaFoldDB" id="A0AAV5VL23"/>
<gene>
    <name evidence="1" type="ORF">PFISCL1PPCAC_11627</name>
</gene>
<accession>A0AAV5VL23</accession>
<organism evidence="1 2">
    <name type="scientific">Pristionchus fissidentatus</name>
    <dbReference type="NCBI Taxonomy" id="1538716"/>
    <lineage>
        <taxon>Eukaryota</taxon>
        <taxon>Metazoa</taxon>
        <taxon>Ecdysozoa</taxon>
        <taxon>Nematoda</taxon>
        <taxon>Chromadorea</taxon>
        <taxon>Rhabditida</taxon>
        <taxon>Rhabditina</taxon>
        <taxon>Diplogasteromorpha</taxon>
        <taxon>Diplogasteroidea</taxon>
        <taxon>Neodiplogasteridae</taxon>
        <taxon>Pristionchus</taxon>
    </lineage>
</organism>